<reference evidence="1 2" key="1">
    <citation type="journal article" date="2015" name="Genome Biol. Evol.">
        <title>Comparative Genomics of a Bacterivorous Green Alga Reveals Evolutionary Causalities and Consequences of Phago-Mixotrophic Mode of Nutrition.</title>
        <authorList>
            <person name="Burns J.A."/>
            <person name="Paasch A."/>
            <person name="Narechania A."/>
            <person name="Kim E."/>
        </authorList>
    </citation>
    <scope>NUCLEOTIDE SEQUENCE [LARGE SCALE GENOMIC DNA]</scope>
    <source>
        <strain evidence="1 2">PLY_AMNH</strain>
    </source>
</reference>
<dbReference type="AlphaFoldDB" id="A0AAE0KR79"/>
<evidence type="ECO:0000313" key="2">
    <source>
        <dbReference type="Proteomes" id="UP001190700"/>
    </source>
</evidence>
<dbReference type="EMBL" id="LGRX02020174">
    <property type="protein sequence ID" value="KAK3257733.1"/>
    <property type="molecule type" value="Genomic_DNA"/>
</dbReference>
<keyword evidence="2" id="KW-1185">Reference proteome</keyword>
<proteinExistence type="predicted"/>
<name>A0AAE0KR79_9CHLO</name>
<accession>A0AAE0KR79</accession>
<dbReference type="Proteomes" id="UP001190700">
    <property type="component" value="Unassembled WGS sequence"/>
</dbReference>
<evidence type="ECO:0000313" key="1">
    <source>
        <dbReference type="EMBL" id="KAK3257733.1"/>
    </source>
</evidence>
<comment type="caution">
    <text evidence="1">The sequence shown here is derived from an EMBL/GenBank/DDBJ whole genome shotgun (WGS) entry which is preliminary data.</text>
</comment>
<gene>
    <name evidence="1" type="ORF">CYMTET_33194</name>
</gene>
<protein>
    <submittedName>
        <fullName evidence="1">Uncharacterized protein</fullName>
    </submittedName>
</protein>
<organism evidence="1 2">
    <name type="scientific">Cymbomonas tetramitiformis</name>
    <dbReference type="NCBI Taxonomy" id="36881"/>
    <lineage>
        <taxon>Eukaryota</taxon>
        <taxon>Viridiplantae</taxon>
        <taxon>Chlorophyta</taxon>
        <taxon>Pyramimonadophyceae</taxon>
        <taxon>Pyramimonadales</taxon>
        <taxon>Pyramimonadaceae</taxon>
        <taxon>Cymbomonas</taxon>
    </lineage>
</organism>
<sequence>MQHHFSSPPLGALDTSALASTRRAGHKRTRLHAARWTQAHSPPRGALDTSALASICHVDQKEQCRQAVLLRTFLRTPTEAAKQHRLQLSPYSRTLLAATPFDLSAVSVVESMCLLTAA</sequence>